<reference evidence="3" key="2">
    <citation type="submission" date="2022-12" db="EMBL/GenBank/DDBJ databases">
        <authorList>
            <person name="Webb A."/>
        </authorList>
    </citation>
    <scope>NUCLEOTIDE SEQUENCE</scope>
    <source>
        <strain evidence="3">Pf2</strain>
    </source>
</reference>
<dbReference type="EMBL" id="CAKLBC010001354">
    <property type="protein sequence ID" value="CAH0491551.1"/>
    <property type="molecule type" value="Genomic_DNA"/>
</dbReference>
<keyword evidence="1" id="KW-1133">Transmembrane helix</keyword>
<keyword evidence="1" id="KW-0812">Transmembrane</keyword>
<organism evidence="3 5">
    <name type="scientific">Peronospora farinosa</name>
    <dbReference type="NCBI Taxonomy" id="134698"/>
    <lineage>
        <taxon>Eukaryota</taxon>
        <taxon>Sar</taxon>
        <taxon>Stramenopiles</taxon>
        <taxon>Oomycota</taxon>
        <taxon>Peronosporomycetes</taxon>
        <taxon>Peronosporales</taxon>
        <taxon>Peronosporaceae</taxon>
        <taxon>Peronospora</taxon>
    </lineage>
</organism>
<feature type="transmembrane region" description="Helical" evidence="1">
    <location>
        <begin position="48"/>
        <end position="68"/>
    </location>
</feature>
<sequence length="73" mass="8314">MSRLCQEKPIVAEIAWTLKTTSLVDWGAWPGFVYLALYSFLPRKALCFFFNAIPILNMVSAVGFAKLYHNKSK</sequence>
<evidence type="ECO:0000313" key="3">
    <source>
        <dbReference type="EMBL" id="CAI5738197.1"/>
    </source>
</evidence>
<comment type="caution">
    <text evidence="3">The sequence shown here is derived from an EMBL/GenBank/DDBJ whole genome shotgun (WGS) entry which is preliminary data.</text>
</comment>
<dbReference type="EMBL" id="CANTFK010000986">
    <property type="protein sequence ID" value="CAI5738197.1"/>
    <property type="molecule type" value="Genomic_DNA"/>
</dbReference>
<evidence type="ECO:0000313" key="2">
    <source>
        <dbReference type="EMBL" id="CAH0491551.1"/>
    </source>
</evidence>
<proteinExistence type="predicted"/>
<keyword evidence="1" id="KW-0472">Membrane</keyword>
<keyword evidence="4" id="KW-1185">Reference proteome</keyword>
<evidence type="ECO:0008006" key="6">
    <source>
        <dbReference type="Google" id="ProtNLM"/>
    </source>
</evidence>
<evidence type="ECO:0000313" key="5">
    <source>
        <dbReference type="Proteomes" id="UP001159659"/>
    </source>
</evidence>
<protein>
    <recommendedName>
        <fullName evidence="6">Mitochondrial pyruvate carrier</fullName>
    </recommendedName>
</protein>
<dbReference type="Proteomes" id="UP001159659">
    <property type="component" value="Unassembled WGS sequence"/>
</dbReference>
<reference evidence="2 4" key="1">
    <citation type="submission" date="2021-11" db="EMBL/GenBank/DDBJ databases">
        <authorList>
            <person name="Islam A."/>
            <person name="Islam S."/>
            <person name="Flora M.S."/>
            <person name="Rahman M."/>
            <person name="Ziaur R.M."/>
            <person name="Epstein J.H."/>
            <person name="Hassan M."/>
            <person name="Klassen M."/>
            <person name="Woodard K."/>
            <person name="Webb A."/>
            <person name="Webby R.J."/>
            <person name="El Zowalaty M.E."/>
        </authorList>
    </citation>
    <scope>NUCLEOTIDE SEQUENCE [LARGE SCALE GENOMIC DNA]</scope>
    <source>
        <strain evidence="2">Pf1</strain>
    </source>
</reference>
<evidence type="ECO:0000256" key="1">
    <source>
        <dbReference type="SAM" id="Phobius"/>
    </source>
</evidence>
<dbReference type="AlphaFoldDB" id="A0AAV0UMK0"/>
<evidence type="ECO:0000313" key="4">
    <source>
        <dbReference type="Proteomes" id="UP001157938"/>
    </source>
</evidence>
<dbReference type="Proteomes" id="UP001157938">
    <property type="component" value="Unassembled WGS sequence"/>
</dbReference>
<name>A0AAV0UMK0_9STRA</name>
<gene>
    <name evidence="2" type="ORF">PFR001_LOCUS6810</name>
    <name evidence="3" type="ORF">PFR002_LOCUS8596</name>
</gene>
<accession>A0AAV0UMK0</accession>